<dbReference type="PANTHER" id="PTHR19441">
    <property type="entry name" value="WHEY ACDIC PROTEIN WAP"/>
    <property type="match status" value="1"/>
</dbReference>
<evidence type="ECO:0000313" key="5">
    <source>
        <dbReference type="Proteomes" id="UP000030764"/>
    </source>
</evidence>
<dbReference type="InterPro" id="IPR036645">
    <property type="entry name" value="Elafin-like_sf"/>
</dbReference>
<proteinExistence type="predicted"/>
<keyword evidence="1" id="KW-0732">Signal</keyword>
<evidence type="ECO:0000259" key="3">
    <source>
        <dbReference type="PROSITE" id="PS51390"/>
    </source>
</evidence>
<feature type="domain" description="WAP" evidence="3">
    <location>
        <begin position="401"/>
        <end position="446"/>
    </location>
</feature>
<dbReference type="EMBL" id="KL363182">
    <property type="protein sequence ID" value="KFD58888.1"/>
    <property type="molecule type" value="Genomic_DNA"/>
</dbReference>
<reference evidence="4 5" key="1">
    <citation type="journal article" date="2014" name="Nat. Genet.">
        <title>Genome and transcriptome of the porcine whipworm Trichuris suis.</title>
        <authorList>
            <person name="Jex A.R."/>
            <person name="Nejsum P."/>
            <person name="Schwarz E.M."/>
            <person name="Hu L."/>
            <person name="Young N.D."/>
            <person name="Hall R.S."/>
            <person name="Korhonen P.K."/>
            <person name="Liao S."/>
            <person name="Thamsborg S."/>
            <person name="Xia J."/>
            <person name="Xu P."/>
            <person name="Wang S."/>
            <person name="Scheerlinck J.P."/>
            <person name="Hofmann A."/>
            <person name="Sternberg P.W."/>
            <person name="Wang J."/>
            <person name="Gasser R.B."/>
        </authorList>
    </citation>
    <scope>NUCLEOTIDE SEQUENCE [LARGE SCALE GENOMIC DNA]</scope>
    <source>
        <strain evidence="4">DCEP-RM93M</strain>
    </source>
</reference>
<dbReference type="PANTHER" id="PTHR19441:SF30">
    <property type="entry name" value="ELAFIN"/>
    <property type="match status" value="1"/>
</dbReference>
<dbReference type="Pfam" id="PF00095">
    <property type="entry name" value="WAP"/>
    <property type="match status" value="11"/>
</dbReference>
<dbReference type="GO" id="GO:0045087">
    <property type="term" value="P:innate immune response"/>
    <property type="evidence" value="ECO:0007669"/>
    <property type="project" value="TreeGrafter"/>
</dbReference>
<dbReference type="GO" id="GO:0019731">
    <property type="term" value="P:antibacterial humoral response"/>
    <property type="evidence" value="ECO:0007669"/>
    <property type="project" value="TreeGrafter"/>
</dbReference>
<dbReference type="PROSITE" id="PS51390">
    <property type="entry name" value="WAP"/>
    <property type="match status" value="1"/>
</dbReference>
<gene>
    <name evidence="4" type="ORF">M513_00051</name>
</gene>
<dbReference type="GO" id="GO:0004867">
    <property type="term" value="F:serine-type endopeptidase inhibitor activity"/>
    <property type="evidence" value="ECO:0007669"/>
    <property type="project" value="TreeGrafter"/>
</dbReference>
<dbReference type="Proteomes" id="UP000030764">
    <property type="component" value="Unassembled WGS sequence"/>
</dbReference>
<accession>A0A085MNU2</accession>
<evidence type="ECO:0000256" key="1">
    <source>
        <dbReference type="ARBA" id="ARBA00022729"/>
    </source>
</evidence>
<protein>
    <recommendedName>
        <fullName evidence="3">WAP domain-containing protein</fullName>
    </recommendedName>
</protein>
<evidence type="ECO:0000256" key="2">
    <source>
        <dbReference type="ARBA" id="ARBA00023157"/>
    </source>
</evidence>
<evidence type="ECO:0000313" key="4">
    <source>
        <dbReference type="EMBL" id="KFD58888.1"/>
    </source>
</evidence>
<dbReference type="InterPro" id="IPR008197">
    <property type="entry name" value="WAP_dom"/>
</dbReference>
<name>A0A085MNU2_9BILA</name>
<keyword evidence="5" id="KW-1185">Reference proteome</keyword>
<dbReference type="SUPFAM" id="SSF57256">
    <property type="entry name" value="Elafin-like"/>
    <property type="match status" value="10"/>
</dbReference>
<dbReference type="Gene3D" id="4.10.75.10">
    <property type="entry name" value="Elafin-like"/>
    <property type="match status" value="12"/>
</dbReference>
<keyword evidence="2" id="KW-1015">Disulfide bond</keyword>
<dbReference type="AlphaFoldDB" id="A0A085MNU2"/>
<dbReference type="SMART" id="SM00217">
    <property type="entry name" value="WAP"/>
    <property type="match status" value="10"/>
</dbReference>
<organism evidence="4 5">
    <name type="scientific">Trichuris suis</name>
    <name type="common">pig whipworm</name>
    <dbReference type="NCBI Taxonomy" id="68888"/>
    <lineage>
        <taxon>Eukaryota</taxon>
        <taxon>Metazoa</taxon>
        <taxon>Ecdysozoa</taxon>
        <taxon>Nematoda</taxon>
        <taxon>Enoplea</taxon>
        <taxon>Dorylaimia</taxon>
        <taxon>Trichinellida</taxon>
        <taxon>Trichuridae</taxon>
        <taxon>Trichuris</taxon>
    </lineage>
</organism>
<dbReference type="InterPro" id="IPR050514">
    <property type="entry name" value="WAP_four-disulfide_core"/>
</dbReference>
<sequence length="758" mass="81756">MFPLTHQIHSSWRSISAAQNAKPGTCPPYPMGPAGAALFCQTDDDCQGSQKCWMSKVGYDSTGRMEESHEVNKPGKCPAEPTIAGKALFCRSDKDCDGSEKCCLIKAAKECPGTCPPYPMGPAGAALFCQTDDDCQGSQKCWMSKVGYDSTGRMEESHEVNKPGKCPAEPTIAGKALFCRSDKDCDGSEKCCLIKAAKECSPPYPMGPVGAALLYQTGYDCQGSRKCCMTKVGYDCTAPKEVSTTANQNQPQKSPAYNYTIGHEVNKPGKCPAESTIAGKALFCRSDKDCDGLEKCCVTKVGKECAKAVEKRMLPLAHQIHSCSPSISAAQDAKPNTCPPYPMGSVGAALFCQSGYDCQGSQKCCMTKVGYDCTASMEERTTAYQQQPQKSPSYNYTIVQEVNKPGNCPAEPTIAGKALFCRSDKDCDGSEKCCVTKVGKECVKPVQKRHEVNKPGKRPAEPTIAGKALFCRSDKDCDGSEKCCLIKAAKECVKPVQKRMFPLTHQIHSSWLFCRSDKDCDGSEKCCLIKAAKECVKPVQKRMFPLTHQIHSCGRSISAAQNANPGKSPPYPMGPVGAALLYQTGYDCQGSRKCCMTKVGYDCTAPKEVSHEVNKPGKCPAESTIAGKALFCRSDKDCDGLEKCCVTKVGKECAKAVEKRMLPLAHQIHSCSPSISAAQDAKPNTCPPYPMGSVGAALFCQSGYDCQGSQKCCMTKVGYDCTASMEERTTAYQQQPQKSPSYNYTIVQEVNKPGNFAV</sequence>
<dbReference type="GO" id="GO:0005615">
    <property type="term" value="C:extracellular space"/>
    <property type="evidence" value="ECO:0007669"/>
    <property type="project" value="TreeGrafter"/>
</dbReference>